<dbReference type="InterPro" id="IPR003265">
    <property type="entry name" value="HhH-GPD_domain"/>
</dbReference>
<comment type="catalytic activity">
    <reaction evidence="10">
        <text>2'-deoxyribonucleotide-(2'-deoxyribose 5'-phosphate)-2'-deoxyribonucleotide-DNA = a 3'-end 2'-deoxyribonucleotide-(2,3-dehydro-2,3-deoxyribose 5'-phosphate)-DNA + a 5'-end 5'-phospho-2'-deoxyribonucleoside-DNA + H(+)</text>
        <dbReference type="Rhea" id="RHEA:66592"/>
        <dbReference type="Rhea" id="RHEA-COMP:13180"/>
        <dbReference type="Rhea" id="RHEA-COMP:16897"/>
        <dbReference type="Rhea" id="RHEA-COMP:17067"/>
        <dbReference type="ChEBI" id="CHEBI:15378"/>
        <dbReference type="ChEBI" id="CHEBI:136412"/>
        <dbReference type="ChEBI" id="CHEBI:157695"/>
        <dbReference type="ChEBI" id="CHEBI:167181"/>
        <dbReference type="EC" id="4.2.99.18"/>
    </reaction>
</comment>
<dbReference type="FunFam" id="1.10.340.30:FF:000001">
    <property type="entry name" value="Endonuclease III"/>
    <property type="match status" value="1"/>
</dbReference>
<keyword evidence="12" id="KW-0540">Nuclease</keyword>
<evidence type="ECO:0000256" key="5">
    <source>
        <dbReference type="ARBA" id="ARBA00022801"/>
    </source>
</evidence>
<keyword evidence="5 10" id="KW-0378">Hydrolase</keyword>
<dbReference type="SMART" id="SM00478">
    <property type="entry name" value="ENDO3c"/>
    <property type="match status" value="1"/>
</dbReference>
<dbReference type="InterPro" id="IPR023170">
    <property type="entry name" value="HhH_base_excis_C"/>
</dbReference>
<dbReference type="InterPro" id="IPR005759">
    <property type="entry name" value="Nth"/>
</dbReference>
<keyword evidence="12" id="KW-0255">Endonuclease</keyword>
<keyword evidence="6" id="KW-0408">Iron</keyword>
<evidence type="ECO:0000256" key="6">
    <source>
        <dbReference type="ARBA" id="ARBA00023004"/>
    </source>
</evidence>
<evidence type="ECO:0000256" key="1">
    <source>
        <dbReference type="ARBA" id="ARBA00008343"/>
    </source>
</evidence>
<evidence type="ECO:0000313" key="13">
    <source>
        <dbReference type="Proteomes" id="UP000034789"/>
    </source>
</evidence>
<dbReference type="GO" id="GO:0003677">
    <property type="term" value="F:DNA binding"/>
    <property type="evidence" value="ECO:0007669"/>
    <property type="project" value="UniProtKB-UniRule"/>
</dbReference>
<evidence type="ECO:0000256" key="7">
    <source>
        <dbReference type="ARBA" id="ARBA00023014"/>
    </source>
</evidence>
<dbReference type="GO" id="GO:0019104">
    <property type="term" value="F:DNA N-glycosylase activity"/>
    <property type="evidence" value="ECO:0007669"/>
    <property type="project" value="UniProtKB-UniRule"/>
</dbReference>
<evidence type="ECO:0000256" key="4">
    <source>
        <dbReference type="ARBA" id="ARBA00022763"/>
    </source>
</evidence>
<evidence type="ECO:0000256" key="3">
    <source>
        <dbReference type="ARBA" id="ARBA00022723"/>
    </source>
</evidence>
<dbReference type="InterPro" id="IPR011257">
    <property type="entry name" value="DNA_glycosylase"/>
</dbReference>
<evidence type="ECO:0000256" key="2">
    <source>
        <dbReference type="ARBA" id="ARBA00022485"/>
    </source>
</evidence>
<dbReference type="Gene3D" id="1.10.340.30">
    <property type="entry name" value="Hypothetical protein, domain 2"/>
    <property type="match status" value="1"/>
</dbReference>
<keyword evidence="10" id="KW-0456">Lyase</keyword>
<sequence length="222" mass="25626">MDTNFAVERRVRAEKIVAYLKRAYPEPKSELKYETPFQFLVAVILSAQCTDKAVNRATETLFKKYKTARDFSLLSSQKLKNRLSSIPFFRNKTKAIRSAAKDVEKKFGGKVPALYSELVELHGVGYKTAHVILGELYDIWDGIPTDTHVKRFAYRFDLSDNRDLKKISHDLEKLVPKKDWKYVNNGLVLYGRYICPARPHECTGHPLTKLWPPAAKRRFSSK</sequence>
<gene>
    <name evidence="10" type="primary">nth</name>
    <name evidence="12" type="ORF">UY98_C0029G0005</name>
</gene>
<keyword evidence="8 10" id="KW-0234">DNA repair</keyword>
<dbReference type="GO" id="GO:0051539">
    <property type="term" value="F:4 iron, 4 sulfur cluster binding"/>
    <property type="evidence" value="ECO:0007669"/>
    <property type="project" value="UniProtKB-KW"/>
</dbReference>
<name>A0A0G1YSG1_9BACT</name>
<feature type="domain" description="HhH-GPD" evidence="11">
    <location>
        <begin position="45"/>
        <end position="193"/>
    </location>
</feature>
<dbReference type="HAMAP" id="MF_00942">
    <property type="entry name" value="Nth"/>
    <property type="match status" value="1"/>
</dbReference>
<dbReference type="Gene3D" id="1.10.1670.10">
    <property type="entry name" value="Helix-hairpin-Helix base-excision DNA repair enzymes (C-terminal)"/>
    <property type="match status" value="1"/>
</dbReference>
<evidence type="ECO:0000256" key="9">
    <source>
        <dbReference type="ARBA" id="ARBA00023295"/>
    </source>
</evidence>
<evidence type="ECO:0000256" key="10">
    <source>
        <dbReference type="HAMAP-Rule" id="MF_00942"/>
    </source>
</evidence>
<keyword evidence="7" id="KW-0411">Iron-sulfur</keyword>
<dbReference type="Proteomes" id="UP000034789">
    <property type="component" value="Unassembled WGS sequence"/>
</dbReference>
<keyword evidence="3" id="KW-0479">Metal-binding</keyword>
<evidence type="ECO:0000256" key="8">
    <source>
        <dbReference type="ARBA" id="ARBA00023204"/>
    </source>
</evidence>
<dbReference type="EMBL" id="LCSD01000029">
    <property type="protein sequence ID" value="KKW46363.1"/>
    <property type="molecule type" value="Genomic_DNA"/>
</dbReference>
<comment type="cofactor">
    <cofactor evidence="10">
        <name>[4Fe-4S] cluster</name>
        <dbReference type="ChEBI" id="CHEBI:49883"/>
    </cofactor>
    <text evidence="10">Binds 1 [4Fe-4S] cluster.</text>
</comment>
<keyword evidence="2" id="KW-0004">4Fe-4S</keyword>
<evidence type="ECO:0000259" key="11">
    <source>
        <dbReference type="SMART" id="SM00478"/>
    </source>
</evidence>
<comment type="caution">
    <text evidence="12">The sequence shown here is derived from an EMBL/GenBank/DDBJ whole genome shotgun (WGS) entry which is preliminary data.</text>
</comment>
<dbReference type="GO" id="GO:0140078">
    <property type="term" value="F:class I DNA-(apurinic or apyrimidinic site) endonuclease activity"/>
    <property type="evidence" value="ECO:0007669"/>
    <property type="project" value="UniProtKB-EC"/>
</dbReference>
<dbReference type="PIRSF" id="PIRSF001435">
    <property type="entry name" value="Nth"/>
    <property type="match status" value="1"/>
</dbReference>
<protein>
    <recommendedName>
        <fullName evidence="10">Endonuclease III</fullName>
        <ecNumber evidence="10">4.2.99.18</ecNumber>
    </recommendedName>
    <alternativeName>
        <fullName evidence="10">DNA-(apurinic or apyrimidinic site) lyase</fullName>
    </alternativeName>
</protein>
<dbReference type="PATRIC" id="fig|1618672.3.peg.468"/>
<dbReference type="CDD" id="cd00056">
    <property type="entry name" value="ENDO3c"/>
    <property type="match status" value="1"/>
</dbReference>
<comment type="similarity">
    <text evidence="1 10">Belongs to the Nth/MutY family.</text>
</comment>
<dbReference type="AlphaFoldDB" id="A0A0G1YSG1"/>
<evidence type="ECO:0000313" key="12">
    <source>
        <dbReference type="EMBL" id="KKW46363.1"/>
    </source>
</evidence>
<dbReference type="SUPFAM" id="SSF48150">
    <property type="entry name" value="DNA-glycosylase"/>
    <property type="match status" value="1"/>
</dbReference>
<keyword evidence="4 10" id="KW-0227">DNA damage</keyword>
<accession>A0A0G1YSG1</accession>
<keyword evidence="9 10" id="KW-0326">Glycosidase</keyword>
<dbReference type="GO" id="GO:0046872">
    <property type="term" value="F:metal ion binding"/>
    <property type="evidence" value="ECO:0007669"/>
    <property type="project" value="UniProtKB-KW"/>
</dbReference>
<dbReference type="EC" id="4.2.99.18" evidence="10"/>
<keyword evidence="10" id="KW-0238">DNA-binding</keyword>
<proteinExistence type="inferred from homology"/>
<dbReference type="PANTHER" id="PTHR10359">
    <property type="entry name" value="A/G-SPECIFIC ADENINE GLYCOSYLASE/ENDONUCLEASE III"/>
    <property type="match status" value="1"/>
</dbReference>
<organism evidence="12 13">
    <name type="scientific">Candidatus Kaiserbacteria bacterium GW2011_GWA2_58_9</name>
    <dbReference type="NCBI Taxonomy" id="1618672"/>
    <lineage>
        <taxon>Bacteria</taxon>
        <taxon>Candidatus Kaiseribacteriota</taxon>
    </lineage>
</organism>
<dbReference type="PANTHER" id="PTHR10359:SF18">
    <property type="entry name" value="ENDONUCLEASE III"/>
    <property type="match status" value="1"/>
</dbReference>
<comment type="function">
    <text evidence="10">DNA repair enzyme that has both DNA N-glycosylase activity and AP-lyase activity. The DNA N-glycosylase activity releases various damaged pyrimidines from DNA by cleaving the N-glycosidic bond, leaving an AP (apurinic/apyrimidinic) site. The AP-lyase activity cleaves the phosphodiester bond 3' to the AP site by a beta-elimination, leaving a 3'-terminal unsaturated sugar and a product with a terminal 5'-phosphate.</text>
</comment>
<reference evidence="12 13" key="1">
    <citation type="journal article" date="2015" name="Nature">
        <title>rRNA introns, odd ribosomes, and small enigmatic genomes across a large radiation of phyla.</title>
        <authorList>
            <person name="Brown C.T."/>
            <person name="Hug L.A."/>
            <person name="Thomas B.C."/>
            <person name="Sharon I."/>
            <person name="Castelle C.J."/>
            <person name="Singh A."/>
            <person name="Wilkins M.J."/>
            <person name="Williams K.H."/>
            <person name="Banfield J.F."/>
        </authorList>
    </citation>
    <scope>NUCLEOTIDE SEQUENCE [LARGE SCALE GENOMIC DNA]</scope>
</reference>
<dbReference type="Pfam" id="PF00730">
    <property type="entry name" value="HhH-GPD"/>
    <property type="match status" value="1"/>
</dbReference>
<comment type="caution">
    <text evidence="10">Lacks conserved residue(s) required for the propagation of feature annotation.</text>
</comment>
<dbReference type="GO" id="GO:0006285">
    <property type="term" value="P:base-excision repair, AP site formation"/>
    <property type="evidence" value="ECO:0007669"/>
    <property type="project" value="TreeGrafter"/>
</dbReference>